<dbReference type="SUPFAM" id="SSF49265">
    <property type="entry name" value="Fibronectin type III"/>
    <property type="match status" value="1"/>
</dbReference>
<dbReference type="Gene3D" id="2.60.40.10">
    <property type="entry name" value="Immunoglobulins"/>
    <property type="match status" value="1"/>
</dbReference>
<name>A0ABP8FC25_9BACT</name>
<comment type="caution">
    <text evidence="2">The sequence shown here is derived from an EMBL/GenBank/DDBJ whole genome shotgun (WGS) entry which is preliminary data.</text>
</comment>
<dbReference type="InterPro" id="IPR013783">
    <property type="entry name" value="Ig-like_fold"/>
</dbReference>
<keyword evidence="3" id="KW-1185">Reference proteome</keyword>
<proteinExistence type="predicted"/>
<dbReference type="RefSeq" id="WP_345163105.1">
    <property type="nucleotide sequence ID" value="NZ_BAABGX010000001.1"/>
</dbReference>
<organism evidence="2 3">
    <name type="scientific">Nibribacter koreensis</name>
    <dbReference type="NCBI Taxonomy" id="1084519"/>
    <lineage>
        <taxon>Bacteria</taxon>
        <taxon>Pseudomonadati</taxon>
        <taxon>Bacteroidota</taxon>
        <taxon>Cytophagia</taxon>
        <taxon>Cytophagales</taxon>
        <taxon>Hymenobacteraceae</taxon>
        <taxon>Nibribacter</taxon>
    </lineage>
</organism>
<dbReference type="Proteomes" id="UP001501844">
    <property type="component" value="Unassembled WGS sequence"/>
</dbReference>
<dbReference type="PROSITE" id="PS51257">
    <property type="entry name" value="PROKAR_LIPOPROTEIN"/>
    <property type="match status" value="1"/>
</dbReference>
<evidence type="ECO:0000256" key="1">
    <source>
        <dbReference type="SAM" id="SignalP"/>
    </source>
</evidence>
<reference evidence="3" key="1">
    <citation type="journal article" date="2019" name="Int. J. Syst. Evol. Microbiol.">
        <title>The Global Catalogue of Microorganisms (GCM) 10K type strain sequencing project: providing services to taxonomists for standard genome sequencing and annotation.</title>
        <authorList>
            <consortium name="The Broad Institute Genomics Platform"/>
            <consortium name="The Broad Institute Genome Sequencing Center for Infectious Disease"/>
            <person name="Wu L."/>
            <person name="Ma J."/>
        </authorList>
    </citation>
    <scope>NUCLEOTIDE SEQUENCE [LARGE SCALE GENOMIC DNA]</scope>
    <source>
        <strain evidence="3">JCM 17917</strain>
    </source>
</reference>
<feature type="chain" id="PRO_5046809107" evidence="1">
    <location>
        <begin position="26"/>
        <end position="549"/>
    </location>
</feature>
<evidence type="ECO:0000313" key="2">
    <source>
        <dbReference type="EMBL" id="GAA4300239.1"/>
    </source>
</evidence>
<accession>A0ABP8FC25</accession>
<dbReference type="InterPro" id="IPR036116">
    <property type="entry name" value="FN3_sf"/>
</dbReference>
<dbReference type="InterPro" id="IPR011050">
    <property type="entry name" value="Pectin_lyase_fold/virulence"/>
</dbReference>
<evidence type="ECO:0000313" key="3">
    <source>
        <dbReference type="Proteomes" id="UP001501844"/>
    </source>
</evidence>
<gene>
    <name evidence="2" type="ORF">GCM10023183_10330</name>
</gene>
<dbReference type="EMBL" id="BAABGX010000001">
    <property type="protein sequence ID" value="GAA4300239.1"/>
    <property type="molecule type" value="Genomic_DNA"/>
</dbReference>
<dbReference type="SUPFAM" id="SSF51126">
    <property type="entry name" value="Pectin lyase-like"/>
    <property type="match status" value="1"/>
</dbReference>
<protein>
    <submittedName>
        <fullName evidence="2">DUF5123 domain-containing protein</fullName>
    </submittedName>
</protein>
<feature type="signal peptide" evidence="1">
    <location>
        <begin position="1"/>
        <end position="25"/>
    </location>
</feature>
<keyword evidence="1" id="KW-0732">Signal</keyword>
<sequence>MINFNFKLSKWLMPALMVGLLGVVACDPEEDEEQLELSRMFMPAGDIQAKSGETNVELSWKASINTDPSTTTYTVEVAKDTLFKTPVVLSAQIDTTAITFTDKQLEIKENYFARVKTNAKGNTPESKWLVSSRFRIRGEQIFATVLTTEVKDKTAILRWRPTVGLTKIILTPAGGTGTEIVLTPEQLSANAITLTNLTATTAYTAEIFAGTVSKGITTFTTKEPSIYTYTVSPGSDLVAVVASAANGDVIGLEAGVYDASIANILIAEKYITLRSVSGNPNDTKIYFKEITLKGTGAGVRINGIEFDGKNPAGEVTGDYFLNIDATAGTLSSITVENSNIHDLKSTFLRANRGASGGSQKIDFIKVINSVVSKNAISNYQTFMLDKLELNRLEVTNSTFNEAGRGFISYATAFTPATKPTFFIDKVTLNNFGSGGRDNILFDGTSIVVDFTMQNSIIANSPKPGQTVGASAIRAGAGSTVEFKYNNYFKLEGGAILAPLTFSSIVTQSNNKTIDLGWTAATTDFTLPAGSELRTSGIGGTALGDPRWVK</sequence>